<dbReference type="GO" id="GO:0016887">
    <property type="term" value="F:ATP hydrolysis activity"/>
    <property type="evidence" value="ECO:0007669"/>
    <property type="project" value="TreeGrafter"/>
</dbReference>
<keyword evidence="5" id="KW-1185">Reference proteome</keyword>
<dbReference type="Ensembl" id="ENSNMLT00000007598.1">
    <property type="protein sequence ID" value="ENSNMLP00000006656.1"/>
    <property type="gene ID" value="ENSNMLG00000004810.1"/>
</dbReference>
<evidence type="ECO:0000313" key="4">
    <source>
        <dbReference type="Ensembl" id="ENSNMLP00000006656.1"/>
    </source>
</evidence>
<dbReference type="GO" id="GO:0042393">
    <property type="term" value="F:histone binding"/>
    <property type="evidence" value="ECO:0007669"/>
    <property type="project" value="TreeGrafter"/>
</dbReference>
<evidence type="ECO:0000313" key="5">
    <source>
        <dbReference type="Proteomes" id="UP000694523"/>
    </source>
</evidence>
<name>A0A8C6SP78_9GOBI</name>
<dbReference type="Gene3D" id="1.10.10.60">
    <property type="entry name" value="Homeodomain-like"/>
    <property type="match status" value="1"/>
</dbReference>
<reference evidence="4" key="1">
    <citation type="submission" date="2025-08" db="UniProtKB">
        <authorList>
            <consortium name="Ensembl"/>
        </authorList>
    </citation>
    <scope>IDENTIFICATION</scope>
</reference>
<evidence type="ECO:0000259" key="3">
    <source>
        <dbReference type="Pfam" id="PF08074"/>
    </source>
</evidence>
<dbReference type="GO" id="GO:0003677">
    <property type="term" value="F:DNA binding"/>
    <property type="evidence" value="ECO:0007669"/>
    <property type="project" value="TreeGrafter"/>
</dbReference>
<reference evidence="4" key="2">
    <citation type="submission" date="2025-09" db="UniProtKB">
        <authorList>
            <consortium name="Ensembl"/>
        </authorList>
    </citation>
    <scope>IDENTIFICATION</scope>
</reference>
<evidence type="ECO:0000256" key="1">
    <source>
        <dbReference type="ARBA" id="ARBA00023242"/>
    </source>
</evidence>
<dbReference type="GO" id="GO:0140658">
    <property type="term" value="F:ATP-dependent chromatin remodeler activity"/>
    <property type="evidence" value="ECO:0007669"/>
    <property type="project" value="TreeGrafter"/>
</dbReference>
<dbReference type="Pfam" id="PF08074">
    <property type="entry name" value="CHDCT2"/>
    <property type="match status" value="1"/>
</dbReference>
<feature type="compositionally biased region" description="Polar residues" evidence="2">
    <location>
        <begin position="49"/>
        <end position="71"/>
    </location>
</feature>
<feature type="compositionally biased region" description="Basic and acidic residues" evidence="2">
    <location>
        <begin position="20"/>
        <end position="41"/>
    </location>
</feature>
<keyword evidence="1" id="KW-0539">Nucleus</keyword>
<evidence type="ECO:0000256" key="2">
    <source>
        <dbReference type="SAM" id="MobiDB-lite"/>
    </source>
</evidence>
<dbReference type="PANTHER" id="PTHR45623">
    <property type="entry name" value="CHROMODOMAIN-HELICASE-DNA-BINDING PROTEIN 3-RELATED-RELATED"/>
    <property type="match status" value="1"/>
</dbReference>
<sequence length="385" mass="43146">SSFPQQTASLEMAPAAAPEKSADSEEARAGSEEKLGDERDPAQPPCAKTESSASLKESCLKQTELSSSQISPKGEYPAPDAVLQSLFFRKAYEVKSEDLLEGRINGDKDTLDEMEESRKEDKNGYKTKFMFNIADGGFTELHTLWQTEERAALSSGKMHDIWHRRHDYWLLAGIVTHGYARWQDIQNDPRYAILNEPFKTEMHKGNYLEMKNKFLARRFKLLEQALVIEEQLRRAAYLNMTQDPSHPAMALNTRFTEVECLAESHQHLSKESLAGNKPANAVLHKVLNQLEELLSDMKADVTRLPNMLSRIPPVSARLQMSERSILSRLTSRGTEPPPQQGGFGCSQMYSSSFGGGFRGPGGQPMVNYSQMPLGPYVSGKGHYNQ</sequence>
<accession>A0A8C6SP78</accession>
<dbReference type="GO" id="GO:0016581">
    <property type="term" value="C:NuRD complex"/>
    <property type="evidence" value="ECO:0007669"/>
    <property type="project" value="TreeGrafter"/>
</dbReference>
<feature type="domain" description="CHD C-terminal 2" evidence="3">
    <location>
        <begin position="159"/>
        <end position="304"/>
    </location>
</feature>
<dbReference type="Proteomes" id="UP000694523">
    <property type="component" value="Unplaced"/>
</dbReference>
<dbReference type="GO" id="GO:0003682">
    <property type="term" value="F:chromatin binding"/>
    <property type="evidence" value="ECO:0007669"/>
    <property type="project" value="TreeGrafter"/>
</dbReference>
<dbReference type="PANTHER" id="PTHR45623:SF6">
    <property type="entry name" value="CHROMODOMAIN-HELICASE-DNA-BINDING PROTEIN 5"/>
    <property type="match status" value="1"/>
</dbReference>
<protein>
    <recommendedName>
        <fullName evidence="3">CHD C-terminal 2 domain-containing protein</fullName>
    </recommendedName>
</protein>
<proteinExistence type="predicted"/>
<dbReference type="InterPro" id="IPR012957">
    <property type="entry name" value="CHD_C2"/>
</dbReference>
<dbReference type="AlphaFoldDB" id="A0A8C6SP78"/>
<organism evidence="4 5">
    <name type="scientific">Neogobius melanostomus</name>
    <name type="common">round goby</name>
    <dbReference type="NCBI Taxonomy" id="47308"/>
    <lineage>
        <taxon>Eukaryota</taxon>
        <taxon>Metazoa</taxon>
        <taxon>Chordata</taxon>
        <taxon>Craniata</taxon>
        <taxon>Vertebrata</taxon>
        <taxon>Euteleostomi</taxon>
        <taxon>Actinopterygii</taxon>
        <taxon>Neopterygii</taxon>
        <taxon>Teleostei</taxon>
        <taxon>Neoteleostei</taxon>
        <taxon>Acanthomorphata</taxon>
        <taxon>Gobiaria</taxon>
        <taxon>Gobiiformes</taxon>
        <taxon>Gobioidei</taxon>
        <taxon>Gobiidae</taxon>
        <taxon>Benthophilinae</taxon>
        <taxon>Neogobiini</taxon>
        <taxon>Neogobius</taxon>
    </lineage>
</organism>
<dbReference type="FunFam" id="1.10.10.60:FF:000037">
    <property type="entry name" value="chromodomain-helicase-DNA-binding protein 3 isoform X1"/>
    <property type="match status" value="1"/>
</dbReference>
<feature type="region of interest" description="Disordered" evidence="2">
    <location>
        <begin position="1"/>
        <end position="76"/>
    </location>
</feature>